<accession>A0A455UKZ3</accession>
<evidence type="ECO:0000313" key="1">
    <source>
        <dbReference type="EMBL" id="BBI65018.1"/>
    </source>
</evidence>
<dbReference type="EMBL" id="AP019514">
    <property type="protein sequence ID" value="BBI65018.1"/>
    <property type="molecule type" value="Genomic_DNA"/>
</dbReference>
<dbReference type="KEGG" id="hsr:HSBAA_63240"/>
<evidence type="ECO:0000313" key="2">
    <source>
        <dbReference type="Proteomes" id="UP000320231"/>
    </source>
</evidence>
<name>A0A455UKZ3_9GAMM</name>
<sequence length="62" mass="7156">MQNLLDDQYSTVWGQRAAMFYSPYYGPEYLYDYQGRGRTTPKLVDGLLSAGWLLADNSSRVR</sequence>
<reference evidence="1 2" key="1">
    <citation type="journal article" date="2019" name="Microbiol. Resour. Announc.">
        <title>Complete Genome Sequence of Halomonas sulfidaeris Strain Esulfide1 Isolated from a Metal Sulfide Rock at a Depth of 2,200 Meters, Obtained Using Nanopore Sequencing.</title>
        <authorList>
            <person name="Saito M."/>
            <person name="Nishigata A."/>
            <person name="Galipon J."/>
            <person name="Arakawa K."/>
        </authorList>
    </citation>
    <scope>NUCLEOTIDE SEQUENCE [LARGE SCALE GENOMIC DNA]</scope>
    <source>
        <strain evidence="1 2">ATCC BAA-803</strain>
    </source>
</reference>
<organism evidence="1 2">
    <name type="scientific">Vreelandella sulfidaeris</name>
    <dbReference type="NCBI Taxonomy" id="115553"/>
    <lineage>
        <taxon>Bacteria</taxon>
        <taxon>Pseudomonadati</taxon>
        <taxon>Pseudomonadota</taxon>
        <taxon>Gammaproteobacteria</taxon>
        <taxon>Oceanospirillales</taxon>
        <taxon>Halomonadaceae</taxon>
        <taxon>Vreelandella</taxon>
    </lineage>
</organism>
<gene>
    <name evidence="1" type="ORF">HSBAA_63240</name>
</gene>
<proteinExistence type="predicted"/>
<dbReference type="Proteomes" id="UP000320231">
    <property type="component" value="Chromosome"/>
</dbReference>
<protein>
    <submittedName>
        <fullName evidence="1">Uncharacterized protein</fullName>
    </submittedName>
</protein>
<dbReference type="AlphaFoldDB" id="A0A455UKZ3"/>